<protein>
    <submittedName>
        <fullName evidence="2">Uncharacterized protein</fullName>
    </submittedName>
</protein>
<proteinExistence type="predicted"/>
<organism evidence="2 3">
    <name type="scientific">Brasilonema bromeliae SPC951</name>
    <dbReference type="NCBI Taxonomy" id="385972"/>
    <lineage>
        <taxon>Bacteria</taxon>
        <taxon>Bacillati</taxon>
        <taxon>Cyanobacteriota</taxon>
        <taxon>Cyanophyceae</taxon>
        <taxon>Nostocales</taxon>
        <taxon>Scytonemataceae</taxon>
        <taxon>Brasilonema</taxon>
        <taxon>Bromeliae group (in: Brasilonema)</taxon>
    </lineage>
</organism>
<accession>A0ABX1P3K4</accession>
<reference evidence="2 3" key="1">
    <citation type="submission" date="2018-06" db="EMBL/GenBank/DDBJ databases">
        <title>Comparative genomics of Brasilonema spp. strains.</title>
        <authorList>
            <person name="Alvarenga D.O."/>
            <person name="Fiore M.F."/>
            <person name="Varani A.M."/>
        </authorList>
    </citation>
    <scope>NUCLEOTIDE SEQUENCE [LARGE SCALE GENOMIC DNA]</scope>
    <source>
        <strain evidence="2 3">SPC951</strain>
    </source>
</reference>
<dbReference type="RefSeq" id="WP_169153957.1">
    <property type="nucleotide sequence ID" value="NZ_CAWPJE010000345.1"/>
</dbReference>
<keyword evidence="1" id="KW-1133">Transmembrane helix</keyword>
<evidence type="ECO:0000313" key="2">
    <source>
        <dbReference type="EMBL" id="NMG18668.1"/>
    </source>
</evidence>
<keyword evidence="1" id="KW-0472">Membrane</keyword>
<evidence type="ECO:0000256" key="1">
    <source>
        <dbReference type="SAM" id="Phobius"/>
    </source>
</evidence>
<dbReference type="EMBL" id="QMEB01000018">
    <property type="protein sequence ID" value="NMG18668.1"/>
    <property type="molecule type" value="Genomic_DNA"/>
</dbReference>
<keyword evidence="1" id="KW-0812">Transmembrane</keyword>
<evidence type="ECO:0000313" key="3">
    <source>
        <dbReference type="Proteomes" id="UP000718564"/>
    </source>
</evidence>
<comment type="caution">
    <text evidence="2">The sequence shown here is derived from an EMBL/GenBank/DDBJ whole genome shotgun (WGS) entry which is preliminary data.</text>
</comment>
<dbReference type="Proteomes" id="UP000718564">
    <property type="component" value="Unassembled WGS sequence"/>
</dbReference>
<keyword evidence="3" id="KW-1185">Reference proteome</keyword>
<sequence>MQLRLRSFSTREEQNIDRLLNLDTNLLYVEFGQQIGSLGPANDITSQVKQWIVDRREDIYQKICIEGNYCLFIKQNKNASRIAIIIAIGDLLATVFSLIPVNTLAVLLTREFLDDFCNCIDN</sequence>
<feature type="transmembrane region" description="Helical" evidence="1">
    <location>
        <begin position="82"/>
        <end position="108"/>
    </location>
</feature>
<name>A0ABX1P3K4_9CYAN</name>
<gene>
    <name evidence="2" type="ORF">DP116_04075</name>
</gene>